<dbReference type="Gene3D" id="2.30.42.10">
    <property type="match status" value="1"/>
</dbReference>
<dbReference type="OrthoDB" id="9758917at2"/>
<dbReference type="PRINTS" id="PR00834">
    <property type="entry name" value="PROTEASES2C"/>
</dbReference>
<dbReference type="EMBL" id="CP003557">
    <property type="protein sequence ID" value="AFN75926.1"/>
    <property type="molecule type" value="Genomic_DNA"/>
</dbReference>
<dbReference type="eggNOG" id="COG0265">
    <property type="taxonomic scope" value="Bacteria"/>
</dbReference>
<reference evidence="4 5" key="1">
    <citation type="journal article" date="2013" name="PLoS ONE">
        <title>Genomic analysis of Melioribacter roseus, facultatively anaerobic organotrophic bacterium representing a novel deep lineage within Bacteriodetes/Chlorobi group.</title>
        <authorList>
            <person name="Kadnikov V.V."/>
            <person name="Mardanov A.V."/>
            <person name="Podosokorskaya O.A."/>
            <person name="Gavrilov S.N."/>
            <person name="Kublanov I.V."/>
            <person name="Beletsky A.V."/>
            <person name="Bonch-Osmolovskaya E.A."/>
            <person name="Ravin N.V."/>
        </authorList>
    </citation>
    <scope>NUCLEOTIDE SEQUENCE [LARGE SCALE GENOMIC DNA]</scope>
    <source>
        <strain evidence="5">JCM 17771 / P3M-2</strain>
    </source>
</reference>
<feature type="domain" description="PDZ" evidence="3">
    <location>
        <begin position="282"/>
        <end position="348"/>
    </location>
</feature>
<evidence type="ECO:0000256" key="1">
    <source>
        <dbReference type="ARBA" id="ARBA00022670"/>
    </source>
</evidence>
<protein>
    <submittedName>
        <fullName evidence="4">Serine protease</fullName>
    </submittedName>
</protein>
<dbReference type="PROSITE" id="PS50106">
    <property type="entry name" value="PDZ"/>
    <property type="match status" value="1"/>
</dbReference>
<keyword evidence="5" id="KW-1185">Reference proteome</keyword>
<dbReference type="Pfam" id="PF13180">
    <property type="entry name" value="PDZ_2"/>
    <property type="match status" value="1"/>
</dbReference>
<dbReference type="PANTHER" id="PTHR43343">
    <property type="entry name" value="PEPTIDASE S12"/>
    <property type="match status" value="1"/>
</dbReference>
<gene>
    <name evidence="4" type="ordered locus">MROS_2696</name>
</gene>
<dbReference type="InterPro" id="IPR051201">
    <property type="entry name" value="Chloro_Bact_Ser_Proteases"/>
</dbReference>
<dbReference type="HOGENOM" id="CLU_020120_1_2_10"/>
<dbReference type="InterPro" id="IPR036034">
    <property type="entry name" value="PDZ_sf"/>
</dbReference>
<organism evidence="4 5">
    <name type="scientific">Melioribacter roseus (strain DSM 23840 / JCM 17771 / VKM B-2668 / P3M-2)</name>
    <dbReference type="NCBI Taxonomy" id="1191523"/>
    <lineage>
        <taxon>Bacteria</taxon>
        <taxon>Pseudomonadati</taxon>
        <taxon>Ignavibacteriota</taxon>
        <taxon>Ignavibacteria</taxon>
        <taxon>Ignavibacteriales</taxon>
        <taxon>Melioribacteraceae</taxon>
        <taxon>Melioribacter</taxon>
    </lineage>
</organism>
<dbReference type="RefSeq" id="WP_014857356.1">
    <property type="nucleotide sequence ID" value="NC_018178.1"/>
</dbReference>
<name>I7A7U5_MELRP</name>
<accession>I7A7U5</accession>
<dbReference type="Pfam" id="PF13365">
    <property type="entry name" value="Trypsin_2"/>
    <property type="match status" value="1"/>
</dbReference>
<dbReference type="GO" id="GO:0004252">
    <property type="term" value="F:serine-type endopeptidase activity"/>
    <property type="evidence" value="ECO:0007669"/>
    <property type="project" value="InterPro"/>
</dbReference>
<keyword evidence="1 4" id="KW-0645">Protease</keyword>
<dbReference type="AlphaFoldDB" id="I7A7U5"/>
<evidence type="ECO:0000313" key="5">
    <source>
        <dbReference type="Proteomes" id="UP000009011"/>
    </source>
</evidence>
<dbReference type="InterPro" id="IPR001940">
    <property type="entry name" value="Peptidase_S1C"/>
</dbReference>
<dbReference type="Gene3D" id="2.40.10.120">
    <property type="match status" value="1"/>
</dbReference>
<dbReference type="SUPFAM" id="SSF50156">
    <property type="entry name" value="PDZ domain-like"/>
    <property type="match status" value="1"/>
</dbReference>
<sequence>MKNLKLALLSSAVTTSVLVLFYAFVLAKPDVDNFDNIIDTSDAHIKPVNTVQVNNSISNSRSTIITETVKKVNSAVVGINVTEIRQYRDIFSLDPFFRQFFGDRVYNQQVRSLGSGTIISPDGYILTNDHVAGNAVEAIVTLTDGSQYEAEIVGSDPVSDICLLKIDAKNLPYIEFGDSDSILIGEWVIALGNPFGLFDINDQPTVTVGVISAKGMNLGAANNRYYVDMLQTDAAINSGNSGGPLVNAFGQLIGMNTLIYTAQGSSGNVGVGFAIPSNKIKKVIKELKENGKIDREFWTGLSIQTIDPSIAKAYDLKSSHGVIITNVAKNSPADKAGLKVYDIILGINHFKVNNENTLIGILQEFRPGDVIDVKILRDNKTLIKKMKLERK</sequence>
<dbReference type="GO" id="GO:0006508">
    <property type="term" value="P:proteolysis"/>
    <property type="evidence" value="ECO:0007669"/>
    <property type="project" value="UniProtKB-KW"/>
</dbReference>
<dbReference type="PANTHER" id="PTHR43343:SF3">
    <property type="entry name" value="PROTEASE DO-LIKE 8, CHLOROPLASTIC"/>
    <property type="match status" value="1"/>
</dbReference>
<evidence type="ECO:0000259" key="3">
    <source>
        <dbReference type="PROSITE" id="PS50106"/>
    </source>
</evidence>
<dbReference type="SMART" id="SM00228">
    <property type="entry name" value="PDZ"/>
    <property type="match status" value="1"/>
</dbReference>
<dbReference type="STRING" id="1191523.MROS_2696"/>
<dbReference type="InterPro" id="IPR001478">
    <property type="entry name" value="PDZ"/>
</dbReference>
<keyword evidence="2" id="KW-0378">Hydrolase</keyword>
<proteinExistence type="predicted"/>
<evidence type="ECO:0000256" key="2">
    <source>
        <dbReference type="ARBA" id="ARBA00022801"/>
    </source>
</evidence>
<evidence type="ECO:0000313" key="4">
    <source>
        <dbReference type="EMBL" id="AFN75926.1"/>
    </source>
</evidence>
<dbReference type="Proteomes" id="UP000009011">
    <property type="component" value="Chromosome"/>
</dbReference>
<dbReference type="SUPFAM" id="SSF50494">
    <property type="entry name" value="Trypsin-like serine proteases"/>
    <property type="match status" value="1"/>
</dbReference>
<dbReference type="KEGG" id="mro:MROS_2696"/>
<dbReference type="InterPro" id="IPR009003">
    <property type="entry name" value="Peptidase_S1_PA"/>
</dbReference>